<dbReference type="EMBL" id="CM039175">
    <property type="protein sequence ID" value="KAH9739010.1"/>
    <property type="molecule type" value="Genomic_DNA"/>
</dbReference>
<gene>
    <name evidence="1" type="ORF">KPL71_018972</name>
</gene>
<accession>A0ACB8K2M5</accession>
<dbReference type="Proteomes" id="UP000829398">
    <property type="component" value="Chromosome 6"/>
</dbReference>
<proteinExistence type="predicted"/>
<sequence length="448" mass="50674">MVCTPKSKGGLGFKKLEIMNHALIMKNNWSLITEPTKLSNKVLLTKYGVQMDEVPTSLPTRYGSPLWKAMGNIWKKTRGGIRWNIGDGETIAAIHPPAAAFGNDSYFWGGSPNGMFSVRAAYELLDESMGSGSQIDWRLAWNWKGPHSIRVFLWLLLHGRLKTREELNRRHITVSIYCDRCGGSVEDILHPLRDCVTARRDWIHMNLGRGHITASQEYWRVCFGVTVWRLWYWRNDVLFNHGSWDSSFIVTDIKARTYEILRCIKQPLTVKQKKVEKMIRWRAPIWPSVSLNTDGARKGFGQTGAGGLLHDFTGNWIMGFIVNLGTCSVLSAELWGLLHGLRMAWENGFRRVQVGVDNKSVVHLLTMASVPENENATLIKAIRKLLEQDWIVQLEHVYREANCAADFLATYSLNSLIGLHVLLSPPPGIVGILCKDAYGIAHSRLVLP</sequence>
<name>A0ACB8K2M5_CITSI</name>
<organism evidence="1 2">
    <name type="scientific">Citrus sinensis</name>
    <name type="common">Sweet orange</name>
    <name type="synonym">Citrus aurantium var. sinensis</name>
    <dbReference type="NCBI Taxonomy" id="2711"/>
    <lineage>
        <taxon>Eukaryota</taxon>
        <taxon>Viridiplantae</taxon>
        <taxon>Streptophyta</taxon>
        <taxon>Embryophyta</taxon>
        <taxon>Tracheophyta</taxon>
        <taxon>Spermatophyta</taxon>
        <taxon>Magnoliopsida</taxon>
        <taxon>eudicotyledons</taxon>
        <taxon>Gunneridae</taxon>
        <taxon>Pentapetalae</taxon>
        <taxon>rosids</taxon>
        <taxon>malvids</taxon>
        <taxon>Sapindales</taxon>
        <taxon>Rutaceae</taxon>
        <taxon>Aurantioideae</taxon>
        <taxon>Citrus</taxon>
    </lineage>
</organism>
<protein>
    <submittedName>
        <fullName evidence="1">Ribonuclease H protein</fullName>
    </submittedName>
</protein>
<comment type="caution">
    <text evidence="1">The sequence shown here is derived from an EMBL/GenBank/DDBJ whole genome shotgun (WGS) entry which is preliminary data.</text>
</comment>
<keyword evidence="2" id="KW-1185">Reference proteome</keyword>
<evidence type="ECO:0000313" key="2">
    <source>
        <dbReference type="Proteomes" id="UP000829398"/>
    </source>
</evidence>
<evidence type="ECO:0000313" key="1">
    <source>
        <dbReference type="EMBL" id="KAH9739010.1"/>
    </source>
</evidence>
<reference evidence="2" key="1">
    <citation type="journal article" date="2023" name="Hortic. Res.">
        <title>A chromosome-level phased genome enabling allele-level studies in sweet orange: a case study on citrus Huanglongbing tolerance.</title>
        <authorList>
            <person name="Wu B."/>
            <person name="Yu Q."/>
            <person name="Deng Z."/>
            <person name="Duan Y."/>
            <person name="Luo F."/>
            <person name="Gmitter F. Jr."/>
        </authorList>
    </citation>
    <scope>NUCLEOTIDE SEQUENCE [LARGE SCALE GENOMIC DNA]</scope>
    <source>
        <strain evidence="2">cv. Valencia</strain>
    </source>
</reference>